<evidence type="ECO:0000256" key="4">
    <source>
        <dbReference type="ARBA" id="ARBA00023110"/>
    </source>
</evidence>
<sequence>MKKNLMILGLAAIGLASCKGGFKEAPGGLLYNIHTDKEGPVLKEGDFMSVNVVAKNDADSVMMNTYDLGRPMPSLMQKPQSKGDIYAGLGLLSEGDSATIKVNADSVFTKDQPKPPGFKGKYLVYQIKVEKVIAKGKLNDTVFNGRINDYLKTVSENTKKREPGILSKYVADKGLKTTTTPSGLQYVITKQGSGPKIAAGDTAVVNYLGKLPNDKVFDTSIKEEVTKAQSKKLFVGMADPNRKYEPIRIPVGEGRVIQGWDEGLQLLNKGAKATFVIPSNLAYGEQGAQNIIPPFMPIVFEVELVDIVKPNPNAAKPMAPPVSQAPAKK</sequence>
<evidence type="ECO:0000313" key="9">
    <source>
        <dbReference type="Proteomes" id="UP000253209"/>
    </source>
</evidence>
<dbReference type="AlphaFoldDB" id="A0A367GRN2"/>
<dbReference type="InterPro" id="IPR001179">
    <property type="entry name" value="PPIase_FKBP_dom"/>
</dbReference>
<dbReference type="PANTHER" id="PTHR43811">
    <property type="entry name" value="FKBP-TYPE PEPTIDYL-PROLYL CIS-TRANS ISOMERASE FKPA"/>
    <property type="match status" value="1"/>
</dbReference>
<accession>A0A367GRN2</accession>
<keyword evidence="5 6" id="KW-0413">Isomerase</keyword>
<evidence type="ECO:0000259" key="7">
    <source>
        <dbReference type="PROSITE" id="PS50059"/>
    </source>
</evidence>
<dbReference type="Proteomes" id="UP000253209">
    <property type="component" value="Unassembled WGS sequence"/>
</dbReference>
<comment type="caution">
    <text evidence="8">The sequence shown here is derived from an EMBL/GenBank/DDBJ whole genome shotgun (WGS) entry which is preliminary data.</text>
</comment>
<proteinExistence type="inferred from homology"/>
<dbReference type="InterPro" id="IPR046357">
    <property type="entry name" value="PPIase_dom_sf"/>
</dbReference>
<dbReference type="SUPFAM" id="SSF54534">
    <property type="entry name" value="FKBP-like"/>
    <property type="match status" value="2"/>
</dbReference>
<protein>
    <recommendedName>
        <fullName evidence="3 6">peptidylprolyl isomerase</fullName>
        <ecNumber evidence="3 6">5.2.1.8</ecNumber>
    </recommendedName>
</protein>
<organism evidence="8 9">
    <name type="scientific">Mucilaginibacter hurinus</name>
    <dbReference type="NCBI Taxonomy" id="2201324"/>
    <lineage>
        <taxon>Bacteria</taxon>
        <taxon>Pseudomonadati</taxon>
        <taxon>Bacteroidota</taxon>
        <taxon>Sphingobacteriia</taxon>
        <taxon>Sphingobacteriales</taxon>
        <taxon>Sphingobacteriaceae</taxon>
        <taxon>Mucilaginibacter</taxon>
    </lineage>
</organism>
<dbReference type="RefSeq" id="WP_114004412.1">
    <property type="nucleotide sequence ID" value="NZ_QGDC01000003.1"/>
</dbReference>
<evidence type="ECO:0000256" key="6">
    <source>
        <dbReference type="PROSITE-ProRule" id="PRU00277"/>
    </source>
</evidence>
<dbReference type="GO" id="GO:0003755">
    <property type="term" value="F:peptidyl-prolyl cis-trans isomerase activity"/>
    <property type="evidence" value="ECO:0007669"/>
    <property type="project" value="UniProtKB-KW"/>
</dbReference>
<dbReference type="PROSITE" id="PS51257">
    <property type="entry name" value="PROKAR_LIPOPROTEIN"/>
    <property type="match status" value="1"/>
</dbReference>
<evidence type="ECO:0000256" key="5">
    <source>
        <dbReference type="ARBA" id="ARBA00023235"/>
    </source>
</evidence>
<comment type="similarity">
    <text evidence="2">Belongs to the FKBP-type PPIase family.</text>
</comment>
<keyword evidence="4 6" id="KW-0697">Rotamase</keyword>
<feature type="domain" description="PPIase FKBP-type" evidence="7">
    <location>
        <begin position="200"/>
        <end position="308"/>
    </location>
</feature>
<keyword evidence="9" id="KW-1185">Reference proteome</keyword>
<gene>
    <name evidence="8" type="ORF">DJ568_06270</name>
</gene>
<dbReference type="Gene3D" id="3.10.50.40">
    <property type="match status" value="2"/>
</dbReference>
<dbReference type="OrthoDB" id="9814548at2"/>
<dbReference type="EC" id="5.2.1.8" evidence="3 6"/>
<comment type="catalytic activity">
    <reaction evidence="1 6">
        <text>[protein]-peptidylproline (omega=180) = [protein]-peptidylproline (omega=0)</text>
        <dbReference type="Rhea" id="RHEA:16237"/>
        <dbReference type="Rhea" id="RHEA-COMP:10747"/>
        <dbReference type="Rhea" id="RHEA-COMP:10748"/>
        <dbReference type="ChEBI" id="CHEBI:83833"/>
        <dbReference type="ChEBI" id="CHEBI:83834"/>
        <dbReference type="EC" id="5.2.1.8"/>
    </reaction>
</comment>
<name>A0A367GRN2_9SPHI</name>
<dbReference type="PROSITE" id="PS50059">
    <property type="entry name" value="FKBP_PPIASE"/>
    <property type="match status" value="1"/>
</dbReference>
<evidence type="ECO:0000313" key="8">
    <source>
        <dbReference type="EMBL" id="RCH55496.1"/>
    </source>
</evidence>
<evidence type="ECO:0000256" key="2">
    <source>
        <dbReference type="ARBA" id="ARBA00006577"/>
    </source>
</evidence>
<dbReference type="PANTHER" id="PTHR43811:SF19">
    <property type="entry name" value="39 KDA FK506-BINDING NUCLEAR PROTEIN"/>
    <property type="match status" value="1"/>
</dbReference>
<dbReference type="Pfam" id="PF00254">
    <property type="entry name" value="FKBP_C"/>
    <property type="match status" value="1"/>
</dbReference>
<reference evidence="8 9" key="1">
    <citation type="submission" date="2018-05" db="EMBL/GenBank/DDBJ databases">
        <title>Mucilaginibacter hurinus sp. nov., isolated from briquette warehouse soil.</title>
        <authorList>
            <person name="Choi L."/>
        </authorList>
    </citation>
    <scope>NUCLEOTIDE SEQUENCE [LARGE SCALE GENOMIC DNA]</scope>
    <source>
        <strain evidence="8 9">ZR32</strain>
    </source>
</reference>
<evidence type="ECO:0000256" key="3">
    <source>
        <dbReference type="ARBA" id="ARBA00013194"/>
    </source>
</evidence>
<dbReference type="EMBL" id="QGDC01000003">
    <property type="protein sequence ID" value="RCH55496.1"/>
    <property type="molecule type" value="Genomic_DNA"/>
</dbReference>
<evidence type="ECO:0000256" key="1">
    <source>
        <dbReference type="ARBA" id="ARBA00000971"/>
    </source>
</evidence>